<reference evidence="3" key="2">
    <citation type="submission" date="2017-02" db="EMBL/GenBank/DDBJ databases">
        <title>Sunflower complete genome.</title>
        <authorList>
            <person name="Langlade N."/>
            <person name="Munos S."/>
        </authorList>
    </citation>
    <scope>NUCLEOTIDE SEQUENCE [LARGE SCALE GENOMIC DNA]</scope>
    <source>
        <tissue evidence="3">Leaves</tissue>
    </source>
</reference>
<evidence type="ECO:0000313" key="4">
    <source>
        <dbReference type="Proteomes" id="UP000215914"/>
    </source>
</evidence>
<name>A0A251UNR7_HELAN</name>
<accession>A0A251UNR7</accession>
<gene>
    <name evidence="3" type="ORF">HannXRQ_Chr05g0140181</name>
    <name evidence="2" type="ORF">HanXRQr2_Chr05g0207061</name>
</gene>
<evidence type="ECO:0000313" key="3">
    <source>
        <dbReference type="EMBL" id="OTG24754.1"/>
    </source>
</evidence>
<proteinExistence type="predicted"/>
<dbReference type="EMBL" id="CM007894">
    <property type="protein sequence ID" value="OTG24754.1"/>
    <property type="molecule type" value="Genomic_DNA"/>
</dbReference>
<dbReference type="EMBL" id="MNCJ02000320">
    <property type="protein sequence ID" value="KAF5805253.1"/>
    <property type="molecule type" value="Genomic_DNA"/>
</dbReference>
<protein>
    <submittedName>
        <fullName evidence="3">Uncharacterized protein</fullName>
    </submittedName>
</protein>
<dbReference type="AlphaFoldDB" id="A0A251UNR7"/>
<dbReference type="Gramene" id="mRNA:HanXRQr2_Chr05g0207061">
    <property type="protein sequence ID" value="CDS:HanXRQr2_Chr05g0207061.1"/>
    <property type="gene ID" value="HanXRQr2_Chr05g0207061"/>
</dbReference>
<dbReference type="Proteomes" id="UP000215914">
    <property type="component" value="Chromosome 5"/>
</dbReference>
<evidence type="ECO:0000313" key="2">
    <source>
        <dbReference type="EMBL" id="KAF5805253.1"/>
    </source>
</evidence>
<keyword evidence="4" id="KW-1185">Reference proteome</keyword>
<sequence>MIIFIIHHSPPPPPPHLHYTTTAPPPPPLQQHLTIIKRVNDERKIHQMNKTVTIQNQEQTTSSVRPG</sequence>
<feature type="region of interest" description="Disordered" evidence="1">
    <location>
        <begin position="9"/>
        <end position="28"/>
    </location>
</feature>
<dbReference type="InParanoid" id="A0A251UNR7"/>
<evidence type="ECO:0000256" key="1">
    <source>
        <dbReference type="SAM" id="MobiDB-lite"/>
    </source>
</evidence>
<organism evidence="3 4">
    <name type="scientific">Helianthus annuus</name>
    <name type="common">Common sunflower</name>
    <dbReference type="NCBI Taxonomy" id="4232"/>
    <lineage>
        <taxon>Eukaryota</taxon>
        <taxon>Viridiplantae</taxon>
        <taxon>Streptophyta</taxon>
        <taxon>Embryophyta</taxon>
        <taxon>Tracheophyta</taxon>
        <taxon>Spermatophyta</taxon>
        <taxon>Magnoliopsida</taxon>
        <taxon>eudicotyledons</taxon>
        <taxon>Gunneridae</taxon>
        <taxon>Pentapetalae</taxon>
        <taxon>asterids</taxon>
        <taxon>campanulids</taxon>
        <taxon>Asterales</taxon>
        <taxon>Asteraceae</taxon>
        <taxon>Asteroideae</taxon>
        <taxon>Heliantheae alliance</taxon>
        <taxon>Heliantheae</taxon>
        <taxon>Helianthus</taxon>
    </lineage>
</organism>
<reference evidence="2" key="3">
    <citation type="submission" date="2020-06" db="EMBL/GenBank/DDBJ databases">
        <title>Helianthus annuus Genome sequencing and assembly Release 2.</title>
        <authorList>
            <person name="Gouzy J."/>
            <person name="Langlade N."/>
            <person name="Munos S."/>
        </authorList>
    </citation>
    <scope>NUCLEOTIDE SEQUENCE</scope>
    <source>
        <tissue evidence="2">Leaves</tissue>
    </source>
</reference>
<reference evidence="2 4" key="1">
    <citation type="journal article" date="2017" name="Nature">
        <title>The sunflower genome provides insights into oil metabolism, flowering and Asterid evolution.</title>
        <authorList>
            <person name="Badouin H."/>
            <person name="Gouzy J."/>
            <person name="Grassa C.J."/>
            <person name="Murat F."/>
            <person name="Staton S.E."/>
            <person name="Cottret L."/>
            <person name="Lelandais-Briere C."/>
            <person name="Owens G.L."/>
            <person name="Carrere S."/>
            <person name="Mayjonade B."/>
            <person name="Legrand L."/>
            <person name="Gill N."/>
            <person name="Kane N.C."/>
            <person name="Bowers J.E."/>
            <person name="Hubner S."/>
            <person name="Bellec A."/>
            <person name="Berard A."/>
            <person name="Berges H."/>
            <person name="Blanchet N."/>
            <person name="Boniface M.C."/>
            <person name="Brunel D."/>
            <person name="Catrice O."/>
            <person name="Chaidir N."/>
            <person name="Claudel C."/>
            <person name="Donnadieu C."/>
            <person name="Faraut T."/>
            <person name="Fievet G."/>
            <person name="Helmstetter N."/>
            <person name="King M."/>
            <person name="Knapp S.J."/>
            <person name="Lai Z."/>
            <person name="Le Paslier M.C."/>
            <person name="Lippi Y."/>
            <person name="Lorenzon L."/>
            <person name="Mandel J.R."/>
            <person name="Marage G."/>
            <person name="Marchand G."/>
            <person name="Marquand E."/>
            <person name="Bret-Mestries E."/>
            <person name="Morien E."/>
            <person name="Nambeesan S."/>
            <person name="Nguyen T."/>
            <person name="Pegot-Espagnet P."/>
            <person name="Pouilly N."/>
            <person name="Raftis F."/>
            <person name="Sallet E."/>
            <person name="Schiex T."/>
            <person name="Thomas J."/>
            <person name="Vandecasteele C."/>
            <person name="Vares D."/>
            <person name="Vear F."/>
            <person name="Vautrin S."/>
            <person name="Crespi M."/>
            <person name="Mangin B."/>
            <person name="Burke J.M."/>
            <person name="Salse J."/>
            <person name="Munos S."/>
            <person name="Vincourt P."/>
            <person name="Rieseberg L.H."/>
            <person name="Langlade N.B."/>
        </authorList>
    </citation>
    <scope>NUCLEOTIDE SEQUENCE [LARGE SCALE GENOMIC DNA]</scope>
    <source>
        <strain evidence="4">cv. SF193</strain>
        <tissue evidence="2">Leaves</tissue>
    </source>
</reference>